<comment type="caution">
    <text evidence="1">The sequence shown here is derived from an EMBL/GenBank/DDBJ whole genome shotgun (WGS) entry which is preliminary data.</text>
</comment>
<name>A0ABU0GIU1_9CELL</name>
<evidence type="ECO:0000313" key="2">
    <source>
        <dbReference type="Proteomes" id="UP001240250"/>
    </source>
</evidence>
<reference evidence="1 2" key="1">
    <citation type="submission" date="2023-07" db="EMBL/GenBank/DDBJ databases">
        <title>Sequencing the genomes of 1000 actinobacteria strains.</title>
        <authorList>
            <person name="Klenk H.-P."/>
        </authorList>
    </citation>
    <scope>NUCLEOTIDE SEQUENCE [LARGE SCALE GENOMIC DNA]</scope>
    <source>
        <strain evidence="1 2">DSM 14785</strain>
    </source>
</reference>
<accession>A0ABU0GIU1</accession>
<gene>
    <name evidence="1" type="ORF">JO380_001190</name>
</gene>
<keyword evidence="2" id="KW-1185">Reference proteome</keyword>
<evidence type="ECO:0008006" key="3">
    <source>
        <dbReference type="Google" id="ProtNLM"/>
    </source>
</evidence>
<protein>
    <recommendedName>
        <fullName evidence="3">TfoX N-terminal domain-containing protein</fullName>
    </recommendedName>
</protein>
<dbReference type="EMBL" id="JAUSVM010000001">
    <property type="protein sequence ID" value="MDQ0424809.1"/>
    <property type="molecule type" value="Genomic_DNA"/>
</dbReference>
<organism evidence="1 2">
    <name type="scientific">Cellulomonas iranensis</name>
    <dbReference type="NCBI Taxonomy" id="76862"/>
    <lineage>
        <taxon>Bacteria</taxon>
        <taxon>Bacillati</taxon>
        <taxon>Actinomycetota</taxon>
        <taxon>Actinomycetes</taxon>
        <taxon>Micrococcales</taxon>
        <taxon>Cellulomonadaceae</taxon>
        <taxon>Cellulomonas</taxon>
    </lineage>
</organism>
<evidence type="ECO:0000313" key="1">
    <source>
        <dbReference type="EMBL" id="MDQ0424809.1"/>
    </source>
</evidence>
<proteinExistence type="predicted"/>
<sequence>MTAATPHEAAESRLHAVAAAFAGRPGVVLPADGPRHFGTATLRLGRTIVAMTPGEHLVVTLPAARVAALVAAGEGAPFPEGRPPMRAWVAITSDDPGVWRDRIAEALTHVGG</sequence>
<dbReference type="RefSeq" id="WP_070319756.1">
    <property type="nucleotide sequence ID" value="NZ_CP194061.1"/>
</dbReference>
<dbReference type="Proteomes" id="UP001240250">
    <property type="component" value="Unassembled WGS sequence"/>
</dbReference>